<reference evidence="2" key="1">
    <citation type="submission" date="2020-06" db="EMBL/GenBank/DDBJ databases">
        <title>WGS assembly of Ceratodon purpureus strain R40.</title>
        <authorList>
            <person name="Carey S.B."/>
            <person name="Jenkins J."/>
            <person name="Shu S."/>
            <person name="Lovell J.T."/>
            <person name="Sreedasyam A."/>
            <person name="Maumus F."/>
            <person name="Tiley G.P."/>
            <person name="Fernandez-Pozo N."/>
            <person name="Barry K."/>
            <person name="Chen C."/>
            <person name="Wang M."/>
            <person name="Lipzen A."/>
            <person name="Daum C."/>
            <person name="Saski C.A."/>
            <person name="Payton A.C."/>
            <person name="Mcbreen J.C."/>
            <person name="Conrad R.E."/>
            <person name="Kollar L.M."/>
            <person name="Olsson S."/>
            <person name="Huttunen S."/>
            <person name="Landis J.B."/>
            <person name="Wickett N.J."/>
            <person name="Johnson M.G."/>
            <person name="Rensing S.A."/>
            <person name="Grimwood J."/>
            <person name="Schmutz J."/>
            <person name="Mcdaniel S.F."/>
        </authorList>
    </citation>
    <scope>NUCLEOTIDE SEQUENCE</scope>
    <source>
        <strain evidence="2">R40</strain>
    </source>
</reference>
<feature type="region of interest" description="Disordered" evidence="1">
    <location>
        <begin position="153"/>
        <end position="206"/>
    </location>
</feature>
<name>A0A8T0IUS9_CERPU</name>
<evidence type="ECO:0000313" key="3">
    <source>
        <dbReference type="Proteomes" id="UP000822688"/>
    </source>
</evidence>
<gene>
    <name evidence="2" type="ORF">KC19_2G090100</name>
</gene>
<dbReference type="EMBL" id="CM026422">
    <property type="protein sequence ID" value="KAG0586426.1"/>
    <property type="molecule type" value="Genomic_DNA"/>
</dbReference>
<proteinExistence type="predicted"/>
<comment type="caution">
    <text evidence="2">The sequence shown here is derived from an EMBL/GenBank/DDBJ whole genome shotgun (WGS) entry which is preliminary data.</text>
</comment>
<feature type="region of interest" description="Disordered" evidence="1">
    <location>
        <begin position="85"/>
        <end position="134"/>
    </location>
</feature>
<evidence type="ECO:0000313" key="2">
    <source>
        <dbReference type="EMBL" id="KAG0586428.1"/>
    </source>
</evidence>
<organism evidence="2 3">
    <name type="scientific">Ceratodon purpureus</name>
    <name type="common">Fire moss</name>
    <name type="synonym">Dicranum purpureum</name>
    <dbReference type="NCBI Taxonomy" id="3225"/>
    <lineage>
        <taxon>Eukaryota</taxon>
        <taxon>Viridiplantae</taxon>
        <taxon>Streptophyta</taxon>
        <taxon>Embryophyta</taxon>
        <taxon>Bryophyta</taxon>
        <taxon>Bryophytina</taxon>
        <taxon>Bryopsida</taxon>
        <taxon>Dicranidae</taxon>
        <taxon>Pseudoditrichales</taxon>
        <taxon>Ditrichaceae</taxon>
        <taxon>Ceratodon</taxon>
    </lineage>
</organism>
<dbReference type="EMBL" id="CM026422">
    <property type="protein sequence ID" value="KAG0586429.1"/>
    <property type="molecule type" value="Genomic_DNA"/>
</dbReference>
<evidence type="ECO:0000256" key="1">
    <source>
        <dbReference type="SAM" id="MobiDB-lite"/>
    </source>
</evidence>
<dbReference type="AlphaFoldDB" id="A0A8T0IUS9"/>
<dbReference type="Proteomes" id="UP000822688">
    <property type="component" value="Chromosome 2"/>
</dbReference>
<keyword evidence="3" id="KW-1185">Reference proteome</keyword>
<accession>A0A8T0IUS9</accession>
<feature type="compositionally biased region" description="Polar residues" evidence="1">
    <location>
        <begin position="177"/>
        <end position="190"/>
    </location>
</feature>
<protein>
    <submittedName>
        <fullName evidence="2">Uncharacterized protein</fullName>
    </submittedName>
</protein>
<dbReference type="EMBL" id="CM026422">
    <property type="protein sequence ID" value="KAG0586428.1"/>
    <property type="molecule type" value="Genomic_DNA"/>
</dbReference>
<dbReference type="EMBL" id="CM026422">
    <property type="protein sequence ID" value="KAG0586427.1"/>
    <property type="molecule type" value="Genomic_DNA"/>
</dbReference>
<dbReference type="EMBL" id="CM026422">
    <property type="protein sequence ID" value="KAG0586430.1"/>
    <property type="molecule type" value="Genomic_DNA"/>
</dbReference>
<sequence>MPRDIRYSDGVAKHPRSVEELAPWLNAVEEWRRQSSQELPPPRFLLNLLVPGAEWHWSVGAEVQRLEMEWYSGIPFPLPATPLPSEVVDSAPGSADDEKTETLGSIPPAPAPLSPPQSAAARAPVPPPHSASTAEWLRVVENAVQSCSGEIRPETQAVVQGPTSVAAAPNTSPPRAAQSTSGATLDSQHSGFPPRGDTDNSDSYDCRENMAAVFEYLEAQYGIDDRRPSLGK</sequence>